<protein>
    <recommendedName>
        <fullName evidence="6">NAD kinase</fullName>
        <ecNumber evidence="6">2.7.1.23</ecNumber>
    </recommendedName>
    <alternativeName>
        <fullName evidence="6">ATP-dependent NAD kinase</fullName>
    </alternativeName>
</protein>
<dbReference type="InterPro" id="IPR002504">
    <property type="entry name" value="NADK"/>
</dbReference>
<dbReference type="GO" id="GO:0006741">
    <property type="term" value="P:NADP+ biosynthetic process"/>
    <property type="evidence" value="ECO:0007669"/>
    <property type="project" value="UniProtKB-UniRule"/>
</dbReference>
<dbReference type="GO" id="GO:0046872">
    <property type="term" value="F:metal ion binding"/>
    <property type="evidence" value="ECO:0007669"/>
    <property type="project" value="UniProtKB-UniRule"/>
</dbReference>
<feature type="binding site" evidence="6">
    <location>
        <position position="150"/>
    </location>
    <ligand>
        <name>NAD(+)</name>
        <dbReference type="ChEBI" id="CHEBI:57540"/>
    </ligand>
</feature>
<reference evidence="7" key="1">
    <citation type="submission" date="2020-08" db="EMBL/GenBank/DDBJ databases">
        <title>Genome public.</title>
        <authorList>
            <person name="Liu C."/>
            <person name="Sun Q."/>
        </authorList>
    </citation>
    <scope>NUCLEOTIDE SEQUENCE</scope>
    <source>
        <strain evidence="7">NSJ-64</strain>
    </source>
</reference>
<keyword evidence="3 6" id="KW-0521">NADP</keyword>
<keyword evidence="6" id="KW-0547">Nucleotide-binding</keyword>
<dbReference type="Proteomes" id="UP000623678">
    <property type="component" value="Unassembled WGS sequence"/>
</dbReference>
<dbReference type="EMBL" id="JACRTD010000001">
    <property type="protein sequence ID" value="MBC8584211.1"/>
    <property type="molecule type" value="Genomic_DNA"/>
</dbReference>
<feature type="binding site" evidence="6">
    <location>
        <position position="169"/>
    </location>
    <ligand>
        <name>NAD(+)</name>
        <dbReference type="ChEBI" id="CHEBI:57540"/>
    </ligand>
</feature>
<dbReference type="PANTHER" id="PTHR20275:SF0">
    <property type="entry name" value="NAD KINASE"/>
    <property type="match status" value="1"/>
</dbReference>
<accession>A0A926EM42</accession>
<organism evidence="7 8">
    <name type="scientific">Youxingia wuxianensis</name>
    <dbReference type="NCBI Taxonomy" id="2763678"/>
    <lineage>
        <taxon>Bacteria</taxon>
        <taxon>Bacillati</taxon>
        <taxon>Bacillota</taxon>
        <taxon>Clostridia</taxon>
        <taxon>Eubacteriales</taxon>
        <taxon>Oscillospiraceae</taxon>
        <taxon>Youxingia</taxon>
    </lineage>
</organism>
<dbReference type="PANTHER" id="PTHR20275">
    <property type="entry name" value="NAD KINASE"/>
    <property type="match status" value="1"/>
</dbReference>
<dbReference type="GO" id="GO:0003951">
    <property type="term" value="F:NAD+ kinase activity"/>
    <property type="evidence" value="ECO:0007669"/>
    <property type="project" value="UniProtKB-UniRule"/>
</dbReference>
<comment type="cofactor">
    <cofactor evidence="6">
        <name>a divalent metal cation</name>
        <dbReference type="ChEBI" id="CHEBI:60240"/>
    </cofactor>
</comment>
<comment type="caution">
    <text evidence="7">The sequence shown here is derived from an EMBL/GenBank/DDBJ whole genome shotgun (WGS) entry which is preliminary data.</text>
</comment>
<feature type="binding site" evidence="6">
    <location>
        <position position="167"/>
    </location>
    <ligand>
        <name>NAD(+)</name>
        <dbReference type="ChEBI" id="CHEBI:57540"/>
    </ligand>
</feature>
<evidence type="ECO:0000256" key="4">
    <source>
        <dbReference type="ARBA" id="ARBA00023027"/>
    </source>
</evidence>
<dbReference type="HAMAP" id="MF_00361">
    <property type="entry name" value="NAD_kinase"/>
    <property type="match status" value="1"/>
</dbReference>
<evidence type="ECO:0000313" key="7">
    <source>
        <dbReference type="EMBL" id="MBC8584211.1"/>
    </source>
</evidence>
<feature type="binding site" evidence="6">
    <location>
        <begin position="69"/>
        <end position="70"/>
    </location>
    <ligand>
        <name>NAD(+)</name>
        <dbReference type="ChEBI" id="CHEBI:57540"/>
    </ligand>
</feature>
<comment type="subcellular location">
    <subcellularLocation>
        <location evidence="6">Cytoplasm</location>
    </subcellularLocation>
</comment>
<dbReference type="GO" id="GO:0005524">
    <property type="term" value="F:ATP binding"/>
    <property type="evidence" value="ECO:0007669"/>
    <property type="project" value="UniProtKB-KW"/>
</dbReference>
<name>A0A926EM42_9FIRM</name>
<evidence type="ECO:0000256" key="5">
    <source>
        <dbReference type="ARBA" id="ARBA00047925"/>
    </source>
</evidence>
<dbReference type="InterPro" id="IPR016064">
    <property type="entry name" value="NAD/diacylglycerol_kinase_sf"/>
</dbReference>
<sequence>MNIKSVLLMPNLTKENIHLLMEKIIDTLKASGCEVCLDLRYKEEFGGCVYGEFEQLVGQCDAVVTVGGDGTILHSAKHALMHDKPILGVNAGRLGYLAQVEANEISCLSCLIKGDFFLQRRMLLEMTVEGREDIWYALNDVVISKADMARLADISITGNGHNIGSYRADGIIFATPTGSTAYSLSAGGPIVDPSIETIILTPICPHSLYDRSILLSPDMELSIKSHFINNSDKVTVSVDGEGVVSLDENKRLLVRKSKKYVKFITFAHKTFNSILSQKLTMRG</sequence>
<dbReference type="Gene3D" id="3.40.50.10330">
    <property type="entry name" value="Probable inorganic polyphosphate/atp-NAD kinase, domain 1"/>
    <property type="match status" value="1"/>
</dbReference>
<dbReference type="InterPro" id="IPR017438">
    <property type="entry name" value="ATP-NAD_kinase_N"/>
</dbReference>
<comment type="caution">
    <text evidence="6">Lacks conserved residue(s) required for the propagation of feature annotation.</text>
</comment>
<dbReference type="Pfam" id="PF01513">
    <property type="entry name" value="NAD_kinase"/>
    <property type="match status" value="1"/>
</dbReference>
<gene>
    <name evidence="6" type="primary">nadK</name>
    <name evidence="7" type="ORF">H8705_01250</name>
</gene>
<feature type="binding site" evidence="6">
    <location>
        <position position="74"/>
    </location>
    <ligand>
        <name>NAD(+)</name>
        <dbReference type="ChEBI" id="CHEBI:57540"/>
    </ligand>
</feature>
<dbReference type="AlphaFoldDB" id="A0A926EM42"/>
<dbReference type="Gene3D" id="2.60.200.30">
    <property type="entry name" value="Probable inorganic polyphosphate/atp-NAD kinase, domain 2"/>
    <property type="match status" value="1"/>
</dbReference>
<dbReference type="SUPFAM" id="SSF111331">
    <property type="entry name" value="NAD kinase/diacylglycerol kinase-like"/>
    <property type="match status" value="1"/>
</dbReference>
<comment type="similarity">
    <text evidence="6">Belongs to the NAD kinase family.</text>
</comment>
<dbReference type="GO" id="GO:0051287">
    <property type="term" value="F:NAD binding"/>
    <property type="evidence" value="ECO:0007669"/>
    <property type="project" value="UniProtKB-ARBA"/>
</dbReference>
<evidence type="ECO:0000256" key="6">
    <source>
        <dbReference type="HAMAP-Rule" id="MF_00361"/>
    </source>
</evidence>
<feature type="binding site" evidence="6">
    <location>
        <begin position="139"/>
        <end position="140"/>
    </location>
    <ligand>
        <name>NAD(+)</name>
        <dbReference type="ChEBI" id="CHEBI:57540"/>
    </ligand>
</feature>
<dbReference type="Pfam" id="PF20143">
    <property type="entry name" value="NAD_kinase_C"/>
    <property type="match status" value="1"/>
</dbReference>
<dbReference type="GO" id="GO:0005737">
    <property type="term" value="C:cytoplasm"/>
    <property type="evidence" value="ECO:0007669"/>
    <property type="project" value="UniProtKB-SubCell"/>
</dbReference>
<keyword evidence="8" id="KW-1185">Reference proteome</keyword>
<keyword evidence="6" id="KW-0963">Cytoplasm</keyword>
<evidence type="ECO:0000313" key="8">
    <source>
        <dbReference type="Proteomes" id="UP000623678"/>
    </source>
</evidence>
<dbReference type="RefSeq" id="WP_262394062.1">
    <property type="nucleotide sequence ID" value="NZ_JACRTD010000001.1"/>
</dbReference>
<evidence type="ECO:0000256" key="2">
    <source>
        <dbReference type="ARBA" id="ARBA00022777"/>
    </source>
</evidence>
<keyword evidence="4 6" id="KW-0520">NAD</keyword>
<feature type="active site" description="Proton acceptor" evidence="6">
    <location>
        <position position="69"/>
    </location>
</feature>
<keyword evidence="1 6" id="KW-0808">Transferase</keyword>
<evidence type="ECO:0000256" key="3">
    <source>
        <dbReference type="ARBA" id="ARBA00022857"/>
    </source>
</evidence>
<comment type="function">
    <text evidence="6">Involved in the regulation of the intracellular balance of NAD and NADP, and is a key enzyme in the biosynthesis of NADP. Catalyzes specifically the phosphorylation on 2'-hydroxyl of the adenosine moiety of NAD to yield NADP.</text>
</comment>
<proteinExistence type="inferred from homology"/>
<comment type="catalytic activity">
    <reaction evidence="5 6">
        <text>NAD(+) + ATP = ADP + NADP(+) + H(+)</text>
        <dbReference type="Rhea" id="RHEA:18629"/>
        <dbReference type="ChEBI" id="CHEBI:15378"/>
        <dbReference type="ChEBI" id="CHEBI:30616"/>
        <dbReference type="ChEBI" id="CHEBI:57540"/>
        <dbReference type="ChEBI" id="CHEBI:58349"/>
        <dbReference type="ChEBI" id="CHEBI:456216"/>
        <dbReference type="EC" id="2.7.1.23"/>
    </reaction>
</comment>
<dbReference type="InterPro" id="IPR017437">
    <property type="entry name" value="ATP-NAD_kinase_PpnK-typ_C"/>
</dbReference>
<keyword evidence="6" id="KW-0067">ATP-binding</keyword>
<dbReference type="GO" id="GO:0019674">
    <property type="term" value="P:NAD+ metabolic process"/>
    <property type="evidence" value="ECO:0007669"/>
    <property type="project" value="InterPro"/>
</dbReference>
<feature type="binding site" evidence="6">
    <location>
        <begin position="180"/>
        <end position="185"/>
    </location>
    <ligand>
        <name>NAD(+)</name>
        <dbReference type="ChEBI" id="CHEBI:57540"/>
    </ligand>
</feature>
<evidence type="ECO:0000256" key="1">
    <source>
        <dbReference type="ARBA" id="ARBA00022679"/>
    </source>
</evidence>
<keyword evidence="2 6" id="KW-0418">Kinase</keyword>
<dbReference type="EC" id="2.7.1.23" evidence="6"/>